<dbReference type="InterPro" id="IPR047151">
    <property type="entry name" value="RNZ2-like"/>
</dbReference>
<dbReference type="GeneID" id="43582657"/>
<dbReference type="GO" id="GO:0046872">
    <property type="term" value="F:metal ion binding"/>
    <property type="evidence" value="ECO:0007669"/>
    <property type="project" value="UniProtKB-KW"/>
</dbReference>
<dbReference type="Pfam" id="PF13691">
    <property type="entry name" value="Lactamase_B_4"/>
    <property type="match status" value="1"/>
</dbReference>
<evidence type="ECO:0000256" key="7">
    <source>
        <dbReference type="ARBA" id="ARBA00022723"/>
    </source>
</evidence>
<reference evidence="13 14" key="1">
    <citation type="submission" date="2019-09" db="EMBL/GenBank/DDBJ databases">
        <authorList>
            <person name="Brejova B."/>
        </authorList>
    </citation>
    <scope>NUCLEOTIDE SEQUENCE [LARGE SCALE GENOMIC DNA]</scope>
</reference>
<dbReference type="CDD" id="cd07718">
    <property type="entry name" value="RNaseZ_ELAC1_ELAC2-C-term-like_MBL-fold"/>
    <property type="match status" value="1"/>
</dbReference>
<dbReference type="EC" id="3.1.26.11" evidence="4"/>
<accession>A0A5E8BSG9</accession>
<keyword evidence="7" id="KW-0479">Metal-binding</keyword>
<dbReference type="InterPro" id="IPR036866">
    <property type="entry name" value="RibonucZ/Hydroxyglut_hydro"/>
</dbReference>
<feature type="compositionally biased region" description="Low complexity" evidence="11">
    <location>
        <begin position="763"/>
        <end position="780"/>
    </location>
</feature>
<evidence type="ECO:0000256" key="2">
    <source>
        <dbReference type="ARBA" id="ARBA00001947"/>
    </source>
</evidence>
<dbReference type="EMBL" id="CABVLU010000003">
    <property type="protein sequence ID" value="VVT53971.1"/>
    <property type="molecule type" value="Genomic_DNA"/>
</dbReference>
<evidence type="ECO:0000256" key="9">
    <source>
        <dbReference type="ARBA" id="ARBA00022801"/>
    </source>
</evidence>
<evidence type="ECO:0000259" key="12">
    <source>
        <dbReference type="Pfam" id="PF13691"/>
    </source>
</evidence>
<keyword evidence="9" id="KW-0378">Hydrolase</keyword>
<protein>
    <recommendedName>
        <fullName evidence="4">ribonuclease Z</fullName>
        <ecNumber evidence="4">3.1.26.11</ecNumber>
    </recommendedName>
</protein>
<evidence type="ECO:0000256" key="11">
    <source>
        <dbReference type="SAM" id="MobiDB-lite"/>
    </source>
</evidence>
<keyword evidence="6" id="KW-0540">Nuclease</keyword>
<comment type="similarity">
    <text evidence="3">Belongs to the RNase Z family.</text>
</comment>
<dbReference type="Proteomes" id="UP000398389">
    <property type="component" value="Unassembled WGS sequence"/>
</dbReference>
<dbReference type="AlphaFoldDB" id="A0A5E8BSG9"/>
<name>A0A5E8BSG9_9ASCO</name>
<keyword evidence="5" id="KW-0819">tRNA processing</keyword>
<feature type="region of interest" description="Disordered" evidence="11">
    <location>
        <begin position="1"/>
        <end position="53"/>
    </location>
</feature>
<keyword evidence="10" id="KW-0862">Zinc</keyword>
<feature type="region of interest" description="Disordered" evidence="11">
    <location>
        <begin position="759"/>
        <end position="789"/>
    </location>
</feature>
<evidence type="ECO:0000313" key="14">
    <source>
        <dbReference type="Proteomes" id="UP000398389"/>
    </source>
</evidence>
<dbReference type="PANTHER" id="PTHR12553:SF49">
    <property type="entry name" value="ZINC PHOSPHODIESTERASE ELAC PROTEIN 2"/>
    <property type="match status" value="1"/>
</dbReference>
<dbReference type="GO" id="GO:1990180">
    <property type="term" value="P:mitochondrial tRNA 3'-end processing"/>
    <property type="evidence" value="ECO:0007669"/>
    <property type="project" value="TreeGrafter"/>
</dbReference>
<feature type="compositionally biased region" description="Low complexity" evidence="11">
    <location>
        <begin position="43"/>
        <end position="53"/>
    </location>
</feature>
<evidence type="ECO:0000256" key="8">
    <source>
        <dbReference type="ARBA" id="ARBA00022759"/>
    </source>
</evidence>
<proteinExistence type="inferred from homology"/>
<dbReference type="GO" id="GO:0042781">
    <property type="term" value="F:3'-tRNA processing endoribonuclease activity"/>
    <property type="evidence" value="ECO:0007669"/>
    <property type="project" value="UniProtKB-EC"/>
</dbReference>
<evidence type="ECO:0000313" key="13">
    <source>
        <dbReference type="EMBL" id="VVT53971.1"/>
    </source>
</evidence>
<dbReference type="GO" id="GO:0005739">
    <property type="term" value="C:mitochondrion"/>
    <property type="evidence" value="ECO:0007669"/>
    <property type="project" value="TreeGrafter"/>
</dbReference>
<dbReference type="SUPFAM" id="SSF56281">
    <property type="entry name" value="Metallo-hydrolase/oxidoreductase"/>
    <property type="match status" value="2"/>
</dbReference>
<evidence type="ECO:0000256" key="10">
    <source>
        <dbReference type="ARBA" id="ARBA00022833"/>
    </source>
</evidence>
<gene>
    <name evidence="13" type="ORF">SAPINGB_P003842</name>
</gene>
<feature type="compositionally biased region" description="Low complexity" evidence="11">
    <location>
        <begin position="356"/>
        <end position="373"/>
    </location>
</feature>
<evidence type="ECO:0000256" key="1">
    <source>
        <dbReference type="ARBA" id="ARBA00000402"/>
    </source>
</evidence>
<evidence type="ECO:0000256" key="3">
    <source>
        <dbReference type="ARBA" id="ARBA00007823"/>
    </source>
</evidence>
<keyword evidence="8" id="KW-0255">Endonuclease</keyword>
<feature type="region of interest" description="Disordered" evidence="11">
    <location>
        <begin position="351"/>
        <end position="383"/>
    </location>
</feature>
<dbReference type="OrthoDB" id="527344at2759"/>
<keyword evidence="14" id="KW-1185">Reference proteome</keyword>
<evidence type="ECO:0000256" key="5">
    <source>
        <dbReference type="ARBA" id="ARBA00022694"/>
    </source>
</evidence>
<dbReference type="Gene3D" id="3.60.15.10">
    <property type="entry name" value="Ribonuclease Z/Hydroxyacylglutathione hydrolase-like"/>
    <property type="match status" value="2"/>
</dbReference>
<evidence type="ECO:0000256" key="6">
    <source>
        <dbReference type="ARBA" id="ARBA00022722"/>
    </source>
</evidence>
<evidence type="ECO:0000256" key="4">
    <source>
        <dbReference type="ARBA" id="ARBA00012477"/>
    </source>
</evidence>
<feature type="domain" description="tRNase Z endonuclease" evidence="12">
    <location>
        <begin position="72"/>
        <end position="135"/>
    </location>
</feature>
<comment type="catalytic activity">
    <reaction evidence="1">
        <text>Endonucleolytic cleavage of RNA, removing extra 3' nucleotides from tRNA precursor, generating 3' termini of tRNAs. A 3'-hydroxy group is left at the tRNA terminus and a 5'-phosphoryl group is left at the trailer molecule.</text>
        <dbReference type="EC" id="3.1.26.11"/>
    </reaction>
</comment>
<dbReference type="InterPro" id="IPR027794">
    <property type="entry name" value="tRNase_Z_dom"/>
</dbReference>
<dbReference type="RefSeq" id="XP_031854448.1">
    <property type="nucleotide sequence ID" value="XM_031998557.1"/>
</dbReference>
<sequence>MTIEFHNTFDGQKRPSFIGPLGSIPQPLDGSRNKKKKEKKYANKSQQIQREKQQQQQQLLRNISAEMKTTVQILSHGTSDCQSPSLILKTAKGDRHLFGRFGEGLQRSINQNRVKFGKLKNVFISGPLDWSSLGGLPGIILTLADQGVKKMTLHSAVDNLPWACATWRNFVLRGNLDFQIKNASKEIYSDKYICVKGVHIYPETITENDYLNRNIDQEEVDRESLSILNRLFSKQTITKQEGNDYKLGPVSNAALPAVLRDSRVSCYMIQIRPSRGKFIPQKAISLGVPRGEMFAKLADGESIITPDGKTVHPHEVLEPPNINGRVLVIDCPTNDYVKDLINGHDWRENLSPDLGSHSNNSSVNNPTNSNNNPDIPPDSKRRRAQSDLENNFIDPCHGYSEPVTVAFHMLGESVNPFDGPYFDWITQQDSTVFSPECMHFITHPFYAPDGISLESAALLNMKLRKIFPDNFKRLYTADAPLNFPSLEKTQNKLFPMLTMASISLEQDIIYQTTFEKSGGRVDWDSLEAQLDSEIEKSGTDQALRNDNKSKFKACIESDKIVEKHLKDIEIVTLGTGSAMPNKYRNVVATLVNIPSSRNTRSILFDCGENTLGNMKRIYGPEKLKEVVSNIGIFYLSHLHADHHLGAISFITYWLKLANSQDRIQRPLYIMGPWKYFDFLKEWSQLESEVEIGRLRFVDNESAIVGWGFCDKTSPNFSRYSYIQEMKQDMGLTSVRTCKAIHCELAYCVSFNFSLDNVEENNHRPSSPSRSPSRSHSPNSSKQTFQVSYSGDTRPTEFFAKRVGFGSDLLIHEATHDNGLEAEAFKKKHSTISEAIGVARSMKAKYTILTHFSQRYPKLPNMDGLQNLNEDSEATEKIKELPVFAFAFDGMHIKIGEIPKQRYFFGELEKIFDEVEEMEDEEGEDEEGNSRKK</sequence>
<comment type="cofactor">
    <cofactor evidence="2">
        <name>Zn(2+)</name>
        <dbReference type="ChEBI" id="CHEBI:29105"/>
    </cofactor>
</comment>
<dbReference type="PANTHER" id="PTHR12553">
    <property type="entry name" value="ZINC PHOSPHODIESTERASE ELAC PROTEIN 2"/>
    <property type="match status" value="1"/>
</dbReference>
<organism evidence="13 14">
    <name type="scientific">Magnusiomyces paraingens</name>
    <dbReference type="NCBI Taxonomy" id="2606893"/>
    <lineage>
        <taxon>Eukaryota</taxon>
        <taxon>Fungi</taxon>
        <taxon>Dikarya</taxon>
        <taxon>Ascomycota</taxon>
        <taxon>Saccharomycotina</taxon>
        <taxon>Dipodascomycetes</taxon>
        <taxon>Dipodascales</taxon>
        <taxon>Dipodascaceae</taxon>
        <taxon>Magnusiomyces</taxon>
    </lineage>
</organism>